<dbReference type="Pfam" id="PF08264">
    <property type="entry name" value="Anticodon_1"/>
    <property type="match status" value="1"/>
</dbReference>
<evidence type="ECO:0000256" key="8">
    <source>
        <dbReference type="ARBA" id="ARBA00047552"/>
    </source>
</evidence>
<evidence type="ECO:0000313" key="15">
    <source>
        <dbReference type="Proteomes" id="UP000028501"/>
    </source>
</evidence>
<evidence type="ECO:0000256" key="7">
    <source>
        <dbReference type="ARBA" id="ARBA00023146"/>
    </source>
</evidence>
<comment type="catalytic activity">
    <reaction evidence="8 11">
        <text>tRNA(Val) + L-valine + ATP = L-valyl-tRNA(Val) + AMP + diphosphate</text>
        <dbReference type="Rhea" id="RHEA:10704"/>
        <dbReference type="Rhea" id="RHEA-COMP:9672"/>
        <dbReference type="Rhea" id="RHEA-COMP:9708"/>
        <dbReference type="ChEBI" id="CHEBI:30616"/>
        <dbReference type="ChEBI" id="CHEBI:33019"/>
        <dbReference type="ChEBI" id="CHEBI:57762"/>
        <dbReference type="ChEBI" id="CHEBI:78442"/>
        <dbReference type="ChEBI" id="CHEBI:78537"/>
        <dbReference type="ChEBI" id="CHEBI:456215"/>
        <dbReference type="EC" id="6.1.1.9"/>
    </reaction>
</comment>
<keyword evidence="7 11" id="KW-0030">Aminoacyl-tRNA synthetase</keyword>
<dbReference type="PRINTS" id="PR00986">
    <property type="entry name" value="TRNASYNTHVAL"/>
</dbReference>
<dbReference type="PANTHER" id="PTHR11946">
    <property type="entry name" value="VALYL-TRNA SYNTHETASES"/>
    <property type="match status" value="1"/>
</dbReference>
<evidence type="ECO:0000256" key="10">
    <source>
        <dbReference type="ARBA" id="ARBA00061452"/>
    </source>
</evidence>
<dbReference type="InterPro" id="IPR022874">
    <property type="entry name" value="Valine-tRNA_ligase_type_2"/>
</dbReference>
<dbReference type="InterPro" id="IPR002303">
    <property type="entry name" value="Valyl-tRNA_ligase"/>
</dbReference>
<dbReference type="KEGG" id="afg:AFULGI_00024980"/>
<dbReference type="RefSeq" id="WP_048096288.1">
    <property type="nucleotide sequence ID" value="NZ_CP006577.1"/>
</dbReference>
<evidence type="ECO:0000259" key="13">
    <source>
        <dbReference type="Pfam" id="PF08264"/>
    </source>
</evidence>
<dbReference type="Proteomes" id="UP000028501">
    <property type="component" value="Chromosome"/>
</dbReference>
<keyword evidence="6 11" id="KW-0648">Protein biosynthesis</keyword>
<dbReference type="NCBIfam" id="NF009687">
    <property type="entry name" value="PRK13208.1"/>
    <property type="match status" value="1"/>
</dbReference>
<dbReference type="Gene3D" id="1.10.730.10">
    <property type="entry name" value="Isoleucyl-tRNA Synthetase, Domain 1"/>
    <property type="match status" value="1"/>
</dbReference>
<evidence type="ECO:0000256" key="6">
    <source>
        <dbReference type="ARBA" id="ARBA00022917"/>
    </source>
</evidence>
<dbReference type="NCBIfam" id="TIGR00422">
    <property type="entry name" value="valS"/>
    <property type="match status" value="1"/>
</dbReference>
<dbReference type="FunFam" id="3.40.50.620:FF:000324">
    <property type="entry name" value="Valine--tRNA ligase"/>
    <property type="match status" value="1"/>
</dbReference>
<dbReference type="InterPro" id="IPR002300">
    <property type="entry name" value="aa-tRNA-synth_Ia"/>
</dbReference>
<dbReference type="CDD" id="cd00817">
    <property type="entry name" value="ValRS_core"/>
    <property type="match status" value="1"/>
</dbReference>
<reference evidence="14 15" key="1">
    <citation type="submission" date="2013-07" db="EMBL/GenBank/DDBJ databases">
        <title>Genome of Archaeoglobus fulgidus.</title>
        <authorList>
            <person name="Fiebig A."/>
            <person name="Birkeland N.-K."/>
        </authorList>
    </citation>
    <scope>NUCLEOTIDE SEQUENCE [LARGE SCALE GENOMIC DNA]</scope>
    <source>
        <strain evidence="14 15">DSM 8774</strain>
    </source>
</reference>
<dbReference type="GeneID" id="24795972"/>
<keyword evidence="2 11" id="KW-0963">Cytoplasm</keyword>
<evidence type="ECO:0000256" key="3">
    <source>
        <dbReference type="ARBA" id="ARBA00022598"/>
    </source>
</evidence>
<evidence type="ECO:0000256" key="2">
    <source>
        <dbReference type="ARBA" id="ARBA00022490"/>
    </source>
</evidence>
<dbReference type="GO" id="GO:0005829">
    <property type="term" value="C:cytosol"/>
    <property type="evidence" value="ECO:0007669"/>
    <property type="project" value="TreeGrafter"/>
</dbReference>
<name>A0A075WNR9_ARCFL</name>
<dbReference type="GO" id="GO:0004832">
    <property type="term" value="F:valine-tRNA ligase activity"/>
    <property type="evidence" value="ECO:0007669"/>
    <property type="project" value="UniProtKB-UniRule"/>
</dbReference>
<dbReference type="AlphaFoldDB" id="A0A075WNR9"/>
<evidence type="ECO:0000313" key="14">
    <source>
        <dbReference type="EMBL" id="AIG99213.1"/>
    </source>
</evidence>
<dbReference type="GO" id="GO:0005524">
    <property type="term" value="F:ATP binding"/>
    <property type="evidence" value="ECO:0007669"/>
    <property type="project" value="UniProtKB-UniRule"/>
</dbReference>
<dbReference type="InterPro" id="IPR013155">
    <property type="entry name" value="M/V/L/I-tRNA-synth_anticd-bd"/>
</dbReference>
<evidence type="ECO:0000256" key="5">
    <source>
        <dbReference type="ARBA" id="ARBA00022840"/>
    </source>
</evidence>
<dbReference type="EC" id="6.1.1.9" evidence="11"/>
<evidence type="ECO:0000256" key="4">
    <source>
        <dbReference type="ARBA" id="ARBA00022741"/>
    </source>
</evidence>
<dbReference type="HOGENOM" id="CLU_001493_0_2_2"/>
<dbReference type="SUPFAM" id="SSF50677">
    <property type="entry name" value="ValRS/IleRS/LeuRS editing domain"/>
    <property type="match status" value="1"/>
</dbReference>
<dbReference type="SUPFAM" id="SSF47323">
    <property type="entry name" value="Anticodon-binding domain of a subclass of class I aminoacyl-tRNA synthetases"/>
    <property type="match status" value="1"/>
</dbReference>
<dbReference type="Pfam" id="PF00133">
    <property type="entry name" value="tRNA-synt_1"/>
    <property type="match status" value="1"/>
</dbReference>
<feature type="short sequence motif" description="'HIGH' region" evidence="11">
    <location>
        <begin position="43"/>
        <end position="53"/>
    </location>
</feature>
<comment type="function">
    <text evidence="9 11">Catalyzes the attachment of valine to tRNA(Val). As ValRS can inadvertently accommodate and process structurally similar amino acids such as threonine, to avoid such errors, it has a 'posttransfer' editing activity that hydrolyzes mischarged Thr-tRNA(Val) in a tRNA-dependent manner.</text>
</comment>
<comment type="similarity">
    <text evidence="10 11">Belongs to the class-I aminoacyl-tRNA synthetase family. ValS type 2 subfamily.</text>
</comment>
<dbReference type="SUPFAM" id="SSF52374">
    <property type="entry name" value="Nucleotidylyl transferase"/>
    <property type="match status" value="1"/>
</dbReference>
<sequence length="863" mass="100450">MEIRKDYDAHEVEEKWLKLWKDEMYYFDWNSEKPHYIIDTPPPYPTGSFHIGHALNWCIIDFIARYKRMNGYEVMFPQGWDCHGLPTEVKVEEKYGIKKGDIPRDEFRRLCVEFTEENIAKMRETARRMGYSIDWSKEYITMYPEYYSKTQLSFVRMYNKGLIYRDYHPVVFCPRCETTIALAEIEYRQGKTKLNYIKFDDDVIIATTRPELIPACVAIAVHPDDERNKHLIGKKVRVPTTPYEVEVIADEEVDPEFGTGVVMICTFGDRQDVKWWKKHKLELRNIVGRDGRLNEKAGRYAGMTIPEAREAILEDLKKEGKLLKQVEIDHNVGTCWRCKTPVEIIPAEQWFVKVEKEKILEAAKRIKWVPEHMYSRLESWVQSMEWDWVISRQRIFATPIPAWYCKNCGEVVVAKEEWLPVDPTATQPPEPCPKCGSTEFRGETDVLDTWMDSSITPLIICGWPNLKEYPTHLRPQGHDIIRTWAFYTILRSLALEGQIPWYEIVINGMVFGEDGRKMSKSLGNVIVPEEVVEKYGVDALRQWAASGVIGDDIIFNWKDVIAASRFQQKFWSITRFTLMHISDYTPSEEDKKLLRDADRWILSKLNRLVGEVRKHMDEYRFDEAIKAIRTFTWYEYADNYLEIVKNRLYSGSEEEKRAAKFVLSYALDALTRLIAPITPFMAEECWSHFREGSVHLQSYPVVEEEFLDERAERAGEEIKEIVAAVRKFKHDKGLALNAPLKKLIVYSKLDGLDVRDIAGATNSEVELVKEMPEVRERVKELKPKFAIIGPMFREKAKALIKAVGSLSKEEKERLLKEGAIQVNLDGASVEVKAEWFEAVTEKSIEGREVEMLETANSVVFVEV</sequence>
<dbReference type="InterPro" id="IPR001412">
    <property type="entry name" value="aa-tRNA-synth_I_CS"/>
</dbReference>
<gene>
    <name evidence="11" type="primary">valS</name>
    <name evidence="14" type="ORF">AFULGI_00024980</name>
</gene>
<proteinExistence type="inferred from homology"/>
<organism evidence="14 15">
    <name type="scientific">Archaeoglobus fulgidus DSM 8774</name>
    <dbReference type="NCBI Taxonomy" id="1344584"/>
    <lineage>
        <taxon>Archaea</taxon>
        <taxon>Methanobacteriati</taxon>
        <taxon>Methanobacteriota</taxon>
        <taxon>Archaeoglobi</taxon>
        <taxon>Archaeoglobales</taxon>
        <taxon>Archaeoglobaceae</taxon>
        <taxon>Archaeoglobus</taxon>
    </lineage>
</organism>
<dbReference type="EMBL" id="CP006577">
    <property type="protein sequence ID" value="AIG99213.1"/>
    <property type="molecule type" value="Genomic_DNA"/>
</dbReference>
<dbReference type="GO" id="GO:0006438">
    <property type="term" value="P:valyl-tRNA aminoacylation"/>
    <property type="evidence" value="ECO:0007669"/>
    <property type="project" value="UniProtKB-UniRule"/>
</dbReference>
<evidence type="ECO:0000256" key="11">
    <source>
        <dbReference type="HAMAP-Rule" id="MF_02005"/>
    </source>
</evidence>
<feature type="short sequence motif" description="'KMSKS' region" evidence="11">
    <location>
        <begin position="517"/>
        <end position="521"/>
    </location>
</feature>
<dbReference type="InterPro" id="IPR009080">
    <property type="entry name" value="tRNAsynth_Ia_anticodon-bd"/>
</dbReference>
<feature type="domain" description="Methionyl/Valyl/Leucyl/Isoleucyl-tRNA synthetase anticodon-binding" evidence="13">
    <location>
        <begin position="598"/>
        <end position="743"/>
    </location>
</feature>
<dbReference type="FunFam" id="1.10.730.10:FF:000033">
    <property type="entry name" value="Valine--tRNA ligase"/>
    <property type="match status" value="1"/>
</dbReference>
<dbReference type="CDD" id="cd07962">
    <property type="entry name" value="Anticodon_Ia_Val"/>
    <property type="match status" value="1"/>
</dbReference>
<dbReference type="HAMAP" id="MF_02005">
    <property type="entry name" value="Val_tRNA_synth_type2"/>
    <property type="match status" value="1"/>
</dbReference>
<comment type="subcellular location">
    <subcellularLocation>
        <location evidence="1 11">Cytoplasm</location>
    </subcellularLocation>
</comment>
<dbReference type="GO" id="GO:0002161">
    <property type="term" value="F:aminoacyl-tRNA deacylase activity"/>
    <property type="evidence" value="ECO:0007669"/>
    <property type="project" value="InterPro"/>
</dbReference>
<evidence type="ECO:0000259" key="12">
    <source>
        <dbReference type="Pfam" id="PF00133"/>
    </source>
</evidence>
<protein>
    <recommendedName>
        <fullName evidence="11">Valine--tRNA ligase</fullName>
        <ecNumber evidence="11">6.1.1.9</ecNumber>
    </recommendedName>
    <alternativeName>
        <fullName evidence="11">Valyl-tRNA synthetase</fullName>
        <shortName evidence="11">ValRS</shortName>
    </alternativeName>
</protein>
<feature type="domain" description="Aminoacyl-tRNA synthetase class Ia" evidence="12">
    <location>
        <begin position="15"/>
        <end position="553"/>
    </location>
</feature>
<dbReference type="PROSITE" id="PS00178">
    <property type="entry name" value="AA_TRNA_LIGASE_I"/>
    <property type="match status" value="1"/>
</dbReference>
<dbReference type="FunFam" id="3.40.50.620:FF:000192">
    <property type="entry name" value="Valine--tRNA ligase"/>
    <property type="match status" value="1"/>
</dbReference>
<dbReference type="Gene3D" id="3.40.50.620">
    <property type="entry name" value="HUPs"/>
    <property type="match status" value="2"/>
</dbReference>
<dbReference type="InterPro" id="IPR009008">
    <property type="entry name" value="Val/Leu/Ile-tRNA-synth_edit"/>
</dbReference>
<keyword evidence="4 11" id="KW-0547">Nucleotide-binding</keyword>
<feature type="binding site" evidence="11">
    <location>
        <position position="520"/>
    </location>
    <ligand>
        <name>ATP</name>
        <dbReference type="ChEBI" id="CHEBI:30616"/>
    </ligand>
</feature>
<keyword evidence="5 11" id="KW-0067">ATP-binding</keyword>
<keyword evidence="3 11" id="KW-0436">Ligase</keyword>
<evidence type="ECO:0000256" key="1">
    <source>
        <dbReference type="ARBA" id="ARBA00004496"/>
    </source>
</evidence>
<evidence type="ECO:0000256" key="9">
    <source>
        <dbReference type="ARBA" id="ARBA00055630"/>
    </source>
</evidence>
<dbReference type="PANTHER" id="PTHR11946:SF93">
    <property type="entry name" value="VALINE--TRNA LIGASE, CHLOROPLASTIC_MITOCHONDRIAL 2"/>
    <property type="match status" value="1"/>
</dbReference>
<comment type="domain">
    <text evidence="11">ValRS has two distinct active sites: one for aminoacylation and one for editing. The misactivated threonine is translocated from the active site to the editing site.</text>
</comment>
<dbReference type="InterPro" id="IPR033705">
    <property type="entry name" value="Anticodon_Ia_Val"/>
</dbReference>
<accession>A0A075WNR9</accession>
<dbReference type="InterPro" id="IPR014729">
    <property type="entry name" value="Rossmann-like_a/b/a_fold"/>
</dbReference>